<dbReference type="PANTHER" id="PTHR42709:SF6">
    <property type="entry name" value="UNDECAPRENYL PHOSPHATE TRANSPORTER A"/>
    <property type="match status" value="1"/>
</dbReference>
<organism evidence="8 9">
    <name type="scientific">Muribaculum intestinale</name>
    <dbReference type="NCBI Taxonomy" id="1796646"/>
    <lineage>
        <taxon>Bacteria</taxon>
        <taxon>Pseudomonadati</taxon>
        <taxon>Bacteroidota</taxon>
        <taxon>Bacteroidia</taxon>
        <taxon>Bacteroidales</taxon>
        <taxon>Muribaculaceae</taxon>
        <taxon>Muribaculum</taxon>
    </lineage>
</organism>
<evidence type="ECO:0000256" key="5">
    <source>
        <dbReference type="ARBA" id="ARBA00023136"/>
    </source>
</evidence>
<evidence type="ECO:0000256" key="1">
    <source>
        <dbReference type="ARBA" id="ARBA00004651"/>
    </source>
</evidence>
<keyword evidence="4 6" id="KW-1133">Transmembrane helix</keyword>
<accession>A0A1B1S9M2</accession>
<feature type="transmembrane region" description="Helical" evidence="6">
    <location>
        <begin position="62"/>
        <end position="85"/>
    </location>
</feature>
<dbReference type="PANTHER" id="PTHR42709">
    <property type="entry name" value="ALKALINE PHOSPHATASE LIKE PROTEIN"/>
    <property type="match status" value="1"/>
</dbReference>
<evidence type="ECO:0000256" key="2">
    <source>
        <dbReference type="ARBA" id="ARBA00022475"/>
    </source>
</evidence>
<dbReference type="STRING" id="1796646.A4V02_06960"/>
<evidence type="ECO:0000313" key="8">
    <source>
        <dbReference type="EMBL" id="ANU63489.1"/>
    </source>
</evidence>
<dbReference type="RefSeq" id="WP_068960803.1">
    <property type="nucleotide sequence ID" value="NZ_CAJTCT010000028.1"/>
</dbReference>
<reference evidence="9" key="1">
    <citation type="submission" date="2016-04" db="EMBL/GenBank/DDBJ databases">
        <title>Complete Genome Sequences of Twelve Strains of a Stable Defined Moderately Diverse Mouse Microbiota 2 (sDMDMm2).</title>
        <authorList>
            <person name="Uchimura Y."/>
            <person name="Wyss M."/>
            <person name="Brugiroux S."/>
            <person name="Limenitakis J.P."/>
            <person name="Stecher B."/>
            <person name="McCoy K.D."/>
            <person name="Macpherson A.J."/>
        </authorList>
    </citation>
    <scope>NUCLEOTIDE SEQUENCE [LARGE SCALE GENOMIC DNA]</scope>
    <source>
        <strain evidence="9">YL27</strain>
    </source>
</reference>
<feature type="transmembrane region" description="Helical" evidence="6">
    <location>
        <begin position="196"/>
        <end position="217"/>
    </location>
</feature>
<dbReference type="KEGG" id="pary:A4V02_06960"/>
<dbReference type="Proteomes" id="UP000186351">
    <property type="component" value="Chromosome"/>
</dbReference>
<keyword evidence="9" id="KW-1185">Reference proteome</keyword>
<protein>
    <submittedName>
        <fullName evidence="8">DedA family protein</fullName>
    </submittedName>
</protein>
<dbReference type="GO" id="GO:0005886">
    <property type="term" value="C:plasma membrane"/>
    <property type="evidence" value="ECO:0007669"/>
    <property type="project" value="UniProtKB-SubCell"/>
</dbReference>
<name>A0A1B1S9M2_9BACT</name>
<dbReference type="OrthoDB" id="9813426at2"/>
<evidence type="ECO:0000256" key="3">
    <source>
        <dbReference type="ARBA" id="ARBA00022692"/>
    </source>
</evidence>
<evidence type="ECO:0000259" key="7">
    <source>
        <dbReference type="Pfam" id="PF09335"/>
    </source>
</evidence>
<evidence type="ECO:0000256" key="6">
    <source>
        <dbReference type="SAM" id="Phobius"/>
    </source>
</evidence>
<comment type="subcellular location">
    <subcellularLocation>
        <location evidence="1">Cell membrane</location>
        <topology evidence="1">Multi-pass membrane protein</topology>
    </subcellularLocation>
</comment>
<feature type="transmembrane region" description="Helical" evidence="6">
    <location>
        <begin position="24"/>
        <end position="42"/>
    </location>
</feature>
<evidence type="ECO:0000256" key="4">
    <source>
        <dbReference type="ARBA" id="ARBA00022989"/>
    </source>
</evidence>
<feature type="domain" description="VTT" evidence="7">
    <location>
        <begin position="53"/>
        <end position="175"/>
    </location>
</feature>
<dbReference type="AlphaFoldDB" id="A0A1B1S9M2"/>
<accession>A0A1Z2XJ16</accession>
<evidence type="ECO:0000313" key="9">
    <source>
        <dbReference type="Proteomes" id="UP000186351"/>
    </source>
</evidence>
<feature type="transmembrane region" description="Helical" evidence="6">
    <location>
        <begin position="155"/>
        <end position="176"/>
    </location>
</feature>
<dbReference type="EMBL" id="CP015402">
    <property type="protein sequence ID" value="ANU63489.1"/>
    <property type="molecule type" value="Genomic_DNA"/>
</dbReference>
<keyword evidence="2" id="KW-1003">Cell membrane</keyword>
<dbReference type="InterPro" id="IPR051311">
    <property type="entry name" value="DedA_domain"/>
</dbReference>
<sequence>MILDLVPLAIFDASQFFSWFVENANYWFVFIFMIIESSFIPFPSELVVPPAAYLAMQEGSSMNIYIVTLVATAGAIVGAIINYYLALWVGRPIVYAFANSRAGHALLIDSAKVEKAEAYFDKHGAISTFIGRLIPAVRQLISIPAGLARMNLGKFIIFTGLGALVWNAVLAGLGYFLSRFVSLNQLYTTIEEYNVYLSYIGYAIGILCICFIAYNLLRPHPEKKA</sequence>
<proteinExistence type="predicted"/>
<dbReference type="Pfam" id="PF09335">
    <property type="entry name" value="VTT_dom"/>
    <property type="match status" value="1"/>
</dbReference>
<keyword evidence="5 6" id="KW-0472">Membrane</keyword>
<dbReference type="GeneID" id="65536593"/>
<gene>
    <name evidence="8" type="ORF">A4V02_06960</name>
</gene>
<keyword evidence="3 6" id="KW-0812">Transmembrane</keyword>
<dbReference type="InterPro" id="IPR032816">
    <property type="entry name" value="VTT_dom"/>
</dbReference>